<keyword evidence="1" id="KW-1133">Transmembrane helix</keyword>
<evidence type="ECO:0000313" key="2">
    <source>
        <dbReference type="EMBL" id="MDO2408574.1"/>
    </source>
</evidence>
<dbReference type="EMBL" id="JAULJQ010000001">
    <property type="protein sequence ID" value="MDO2408574.1"/>
    <property type="molecule type" value="Genomic_DNA"/>
</dbReference>
<dbReference type="RefSeq" id="WP_302243289.1">
    <property type="nucleotide sequence ID" value="NZ_JAULJQ010000001.1"/>
</dbReference>
<proteinExistence type="predicted"/>
<evidence type="ECO:0000256" key="1">
    <source>
        <dbReference type="SAM" id="Phobius"/>
    </source>
</evidence>
<reference evidence="2 3" key="1">
    <citation type="submission" date="2023-06" db="EMBL/GenBank/DDBJ databases">
        <title>Campylobacter magnum sp. nov., isolated from cecal contents of domestic pigs (Sus scrofa domesticus).</title>
        <authorList>
            <person name="Papic B."/>
            <person name="Gruntar I."/>
        </authorList>
    </citation>
    <scope>NUCLEOTIDE SEQUENCE [LARGE SCALE GENOMIC DNA]</scope>
    <source>
        <strain evidence="3">34484-21</strain>
    </source>
</reference>
<protein>
    <submittedName>
        <fullName evidence="2">Uncharacterized protein</fullName>
    </submittedName>
</protein>
<evidence type="ECO:0000313" key="3">
    <source>
        <dbReference type="Proteomes" id="UP001171111"/>
    </source>
</evidence>
<name>A0ABT8T4T9_9BACT</name>
<accession>A0ABT8T4T9</accession>
<keyword evidence="3" id="KW-1185">Reference proteome</keyword>
<organism evidence="2 3">
    <name type="scientific">Campylobacter magnus</name>
    <dbReference type="NCBI Taxonomy" id="3026462"/>
    <lineage>
        <taxon>Bacteria</taxon>
        <taxon>Pseudomonadati</taxon>
        <taxon>Campylobacterota</taxon>
        <taxon>Epsilonproteobacteria</taxon>
        <taxon>Campylobacterales</taxon>
        <taxon>Campylobacteraceae</taxon>
        <taxon>Campylobacter</taxon>
    </lineage>
</organism>
<sequence length="41" mass="4641">MSSILEYIDFSAWLALGIGVVATCMMYWIARQSNKEAKTQN</sequence>
<keyword evidence="1" id="KW-0472">Membrane</keyword>
<keyword evidence="1" id="KW-0812">Transmembrane</keyword>
<dbReference type="Proteomes" id="UP001171111">
    <property type="component" value="Unassembled WGS sequence"/>
</dbReference>
<comment type="caution">
    <text evidence="2">The sequence shown here is derived from an EMBL/GenBank/DDBJ whole genome shotgun (WGS) entry which is preliminary data.</text>
</comment>
<gene>
    <name evidence="2" type="ORF">Q2362_00485</name>
</gene>
<feature type="transmembrane region" description="Helical" evidence="1">
    <location>
        <begin position="12"/>
        <end position="30"/>
    </location>
</feature>